<sequence>MLVNHLQLFGSWDSIRSQRILLTFWHHVDLEALSISCVDKIEHYSYVVICVVWKLCFIDHAIATKIVCT</sequence>
<evidence type="ECO:0000313" key="1">
    <source>
        <dbReference type="EMBL" id="MBW81727.1"/>
    </source>
</evidence>
<proteinExistence type="predicted"/>
<accession>A0A2P2IKJ3</accession>
<protein>
    <submittedName>
        <fullName evidence="1">Uncharacterized protein</fullName>
    </submittedName>
</protein>
<name>A0A2P2IKJ3_RHIMU</name>
<organism evidence="1">
    <name type="scientific">Rhizophora mucronata</name>
    <name type="common">Asiatic mangrove</name>
    <dbReference type="NCBI Taxonomy" id="61149"/>
    <lineage>
        <taxon>Eukaryota</taxon>
        <taxon>Viridiplantae</taxon>
        <taxon>Streptophyta</taxon>
        <taxon>Embryophyta</taxon>
        <taxon>Tracheophyta</taxon>
        <taxon>Spermatophyta</taxon>
        <taxon>Magnoliopsida</taxon>
        <taxon>eudicotyledons</taxon>
        <taxon>Gunneridae</taxon>
        <taxon>Pentapetalae</taxon>
        <taxon>rosids</taxon>
        <taxon>fabids</taxon>
        <taxon>Malpighiales</taxon>
        <taxon>Rhizophoraceae</taxon>
        <taxon>Rhizophora</taxon>
    </lineage>
</organism>
<dbReference type="AlphaFoldDB" id="A0A2P2IKJ3"/>
<reference evidence="1" key="1">
    <citation type="submission" date="2018-02" db="EMBL/GenBank/DDBJ databases">
        <title>Rhizophora mucronata_Transcriptome.</title>
        <authorList>
            <person name="Meera S.P."/>
            <person name="Sreeshan A."/>
            <person name="Augustine A."/>
        </authorList>
    </citation>
    <scope>NUCLEOTIDE SEQUENCE</scope>
    <source>
        <tissue evidence="1">Leaf</tissue>
    </source>
</reference>
<dbReference type="EMBL" id="GGEC01001244">
    <property type="protein sequence ID" value="MBW81727.1"/>
    <property type="molecule type" value="Transcribed_RNA"/>
</dbReference>